<reference evidence="2 3" key="1">
    <citation type="submission" date="2019-02" db="EMBL/GenBank/DDBJ databases">
        <title>Deep-cultivation of Planctomycetes and their phenomic and genomic characterization uncovers novel biology.</title>
        <authorList>
            <person name="Wiegand S."/>
            <person name="Jogler M."/>
            <person name="Boedeker C."/>
            <person name="Pinto D."/>
            <person name="Vollmers J."/>
            <person name="Rivas-Marin E."/>
            <person name="Kohn T."/>
            <person name="Peeters S.H."/>
            <person name="Heuer A."/>
            <person name="Rast P."/>
            <person name="Oberbeckmann S."/>
            <person name="Bunk B."/>
            <person name="Jeske O."/>
            <person name="Meyerdierks A."/>
            <person name="Storesund J.E."/>
            <person name="Kallscheuer N."/>
            <person name="Luecker S."/>
            <person name="Lage O.M."/>
            <person name="Pohl T."/>
            <person name="Merkel B.J."/>
            <person name="Hornburger P."/>
            <person name="Mueller R.-W."/>
            <person name="Bruemmer F."/>
            <person name="Labrenz M."/>
            <person name="Spormann A.M."/>
            <person name="Op den Camp H."/>
            <person name="Overmann J."/>
            <person name="Amann R."/>
            <person name="Jetten M.S.M."/>
            <person name="Mascher T."/>
            <person name="Medema M.H."/>
            <person name="Devos D.P."/>
            <person name="Kaster A.-K."/>
            <person name="Ovreas L."/>
            <person name="Rohde M."/>
            <person name="Galperin M.Y."/>
            <person name="Jogler C."/>
        </authorList>
    </citation>
    <scope>NUCLEOTIDE SEQUENCE [LARGE SCALE GENOMIC DNA]</scope>
    <source>
        <strain evidence="2 3">Pan44</strain>
    </source>
</reference>
<dbReference type="InParanoid" id="A0A517SLT4"/>
<dbReference type="EMBL" id="CP036271">
    <property type="protein sequence ID" value="QDT57089.1"/>
    <property type="molecule type" value="Genomic_DNA"/>
</dbReference>
<dbReference type="InterPro" id="IPR036388">
    <property type="entry name" value="WH-like_DNA-bd_sf"/>
</dbReference>
<dbReference type="InterPro" id="IPR013324">
    <property type="entry name" value="RNA_pol_sigma_r3/r4-like"/>
</dbReference>
<dbReference type="GO" id="GO:0006352">
    <property type="term" value="P:DNA-templated transcription initiation"/>
    <property type="evidence" value="ECO:0007669"/>
    <property type="project" value="InterPro"/>
</dbReference>
<dbReference type="Gene3D" id="1.10.10.10">
    <property type="entry name" value="Winged helix-like DNA-binding domain superfamily/Winged helix DNA-binding domain"/>
    <property type="match status" value="1"/>
</dbReference>
<gene>
    <name evidence="2" type="ORF">Pan44_51550</name>
</gene>
<dbReference type="KEGG" id="ccos:Pan44_51550"/>
<evidence type="ECO:0000313" key="2">
    <source>
        <dbReference type="EMBL" id="QDT57089.1"/>
    </source>
</evidence>
<name>A0A517SLT4_9PLAN</name>
<dbReference type="GO" id="GO:0016987">
    <property type="term" value="F:sigma factor activity"/>
    <property type="evidence" value="ECO:0007669"/>
    <property type="project" value="InterPro"/>
</dbReference>
<dbReference type="SUPFAM" id="SSF88659">
    <property type="entry name" value="Sigma3 and sigma4 domains of RNA polymerase sigma factors"/>
    <property type="match status" value="1"/>
</dbReference>
<dbReference type="InterPro" id="IPR013249">
    <property type="entry name" value="RNA_pol_sigma70_r4_t2"/>
</dbReference>
<evidence type="ECO:0000259" key="1">
    <source>
        <dbReference type="Pfam" id="PF08281"/>
    </source>
</evidence>
<sequence length="182" mass="20494">MPGDLDFVSDDDWERFQRDMLRIAAPGHFIANVPASPNDTVQSAIATFLRRRRIGEKRDASANTPEAVRLVLLYRVWCKVREHRRRRTYVTNKPKKFDDLDPTGQLEDSVPGADFSAAEMEIFLKEALQQVARLPEQHQAVVRLCLDGHNSREIATKLGLSLGDVNAILARITIELSDDSAA</sequence>
<dbReference type="GO" id="GO:0003677">
    <property type="term" value="F:DNA binding"/>
    <property type="evidence" value="ECO:0007669"/>
    <property type="project" value="InterPro"/>
</dbReference>
<protein>
    <recommendedName>
        <fullName evidence="1">RNA polymerase sigma factor 70 region 4 type 2 domain-containing protein</fullName>
    </recommendedName>
</protein>
<keyword evidence="3" id="KW-1185">Reference proteome</keyword>
<proteinExistence type="predicted"/>
<organism evidence="2 3">
    <name type="scientific">Caulifigura coniformis</name>
    <dbReference type="NCBI Taxonomy" id="2527983"/>
    <lineage>
        <taxon>Bacteria</taxon>
        <taxon>Pseudomonadati</taxon>
        <taxon>Planctomycetota</taxon>
        <taxon>Planctomycetia</taxon>
        <taxon>Planctomycetales</taxon>
        <taxon>Planctomycetaceae</taxon>
        <taxon>Caulifigura</taxon>
    </lineage>
</organism>
<dbReference type="Pfam" id="PF08281">
    <property type="entry name" value="Sigma70_r4_2"/>
    <property type="match status" value="1"/>
</dbReference>
<feature type="domain" description="RNA polymerase sigma factor 70 region 4 type 2" evidence="1">
    <location>
        <begin position="126"/>
        <end position="171"/>
    </location>
</feature>
<dbReference type="Proteomes" id="UP000315700">
    <property type="component" value="Chromosome"/>
</dbReference>
<evidence type="ECO:0000313" key="3">
    <source>
        <dbReference type="Proteomes" id="UP000315700"/>
    </source>
</evidence>
<accession>A0A517SLT4</accession>
<dbReference type="AlphaFoldDB" id="A0A517SLT4"/>